<keyword evidence="1" id="KW-0472">Membrane</keyword>
<dbReference type="OrthoDB" id="1454197at2"/>
<dbReference type="KEGG" id="kan:IMCC3317_03540"/>
<accession>A0A7L4ZE13</accession>
<feature type="transmembrane region" description="Helical" evidence="1">
    <location>
        <begin position="7"/>
        <end position="26"/>
    </location>
</feature>
<reference evidence="2 3" key="1">
    <citation type="journal article" date="2013" name="Int. J. Syst. Evol. Microbiol.">
        <title>Kordia antarctica sp. nov., isolated from Antarctic seawater.</title>
        <authorList>
            <person name="Baek K."/>
            <person name="Choi A."/>
            <person name="Kang I."/>
            <person name="Lee K."/>
            <person name="Cho J.C."/>
        </authorList>
    </citation>
    <scope>NUCLEOTIDE SEQUENCE [LARGE SCALE GENOMIC DNA]</scope>
    <source>
        <strain evidence="2 3">IMCC3317</strain>
    </source>
</reference>
<dbReference type="AlphaFoldDB" id="A0A7L4ZE13"/>
<dbReference type="RefSeq" id="WP_160127786.1">
    <property type="nucleotide sequence ID" value="NZ_CP019288.1"/>
</dbReference>
<dbReference type="Proteomes" id="UP000464657">
    <property type="component" value="Chromosome"/>
</dbReference>
<evidence type="ECO:0000313" key="2">
    <source>
        <dbReference type="EMBL" id="QHI35008.1"/>
    </source>
</evidence>
<evidence type="ECO:0000313" key="3">
    <source>
        <dbReference type="Proteomes" id="UP000464657"/>
    </source>
</evidence>
<organism evidence="2 3">
    <name type="scientific">Kordia antarctica</name>
    <dbReference type="NCBI Taxonomy" id="1218801"/>
    <lineage>
        <taxon>Bacteria</taxon>
        <taxon>Pseudomonadati</taxon>
        <taxon>Bacteroidota</taxon>
        <taxon>Flavobacteriia</taxon>
        <taxon>Flavobacteriales</taxon>
        <taxon>Flavobacteriaceae</taxon>
        <taxon>Kordia</taxon>
    </lineage>
</organism>
<name>A0A7L4ZE13_9FLAO</name>
<keyword evidence="3" id="KW-1185">Reference proteome</keyword>
<evidence type="ECO:0000256" key="1">
    <source>
        <dbReference type="SAM" id="Phobius"/>
    </source>
</evidence>
<sequence>MNKTIKLITLIVGVALIAYGIFTVISPEASVSIGPLNAEVQDNNNAYITIGLGVVVLLVSLIAGKKA</sequence>
<protein>
    <submittedName>
        <fullName evidence="2">Uncharacterized protein</fullName>
    </submittedName>
</protein>
<gene>
    <name evidence="2" type="ORF">IMCC3317_03540</name>
</gene>
<dbReference type="EMBL" id="CP019288">
    <property type="protein sequence ID" value="QHI35008.1"/>
    <property type="molecule type" value="Genomic_DNA"/>
</dbReference>
<keyword evidence="1" id="KW-0812">Transmembrane</keyword>
<feature type="transmembrane region" description="Helical" evidence="1">
    <location>
        <begin position="46"/>
        <end position="64"/>
    </location>
</feature>
<keyword evidence="1" id="KW-1133">Transmembrane helix</keyword>
<proteinExistence type="predicted"/>